<dbReference type="GO" id="GO:0003677">
    <property type="term" value="F:DNA binding"/>
    <property type="evidence" value="ECO:0007669"/>
    <property type="project" value="InterPro"/>
</dbReference>
<dbReference type="PROSITE" id="PS51031">
    <property type="entry name" value="BESS"/>
    <property type="match status" value="1"/>
</dbReference>
<evidence type="ECO:0000259" key="3">
    <source>
        <dbReference type="PROSITE" id="PS51029"/>
    </source>
</evidence>
<feature type="domain" description="BESS" evidence="4">
    <location>
        <begin position="217"/>
        <end position="256"/>
    </location>
</feature>
<dbReference type="GO" id="GO:0005634">
    <property type="term" value="C:nucleus"/>
    <property type="evidence" value="ECO:0007669"/>
    <property type="project" value="UniProtKB-SubCell"/>
</dbReference>
<evidence type="ECO:0008006" key="6">
    <source>
        <dbReference type="Google" id="ProtNLM"/>
    </source>
</evidence>
<feature type="region of interest" description="Disordered" evidence="2">
    <location>
        <begin position="123"/>
        <end position="188"/>
    </location>
</feature>
<reference evidence="5" key="1">
    <citation type="submission" date="2015-11" db="EMBL/GenBank/DDBJ databases">
        <title>De novo transcriptome assembly of four potential Pierce s Disease insect vectors from Arizona vineyards.</title>
        <authorList>
            <person name="Tassone E.E."/>
        </authorList>
    </citation>
    <scope>NUCLEOTIDE SEQUENCE</scope>
</reference>
<sequence>MSIKHLIAEVQQRPSLWNNKDAEFYNRPYNDKLWDVVADIVQLPKASAKTKWKNLKDSFVKAVKGVGRRSDGSGSAVDPNKWPHFNSLLFLMECVTVSPEHLQNLPPECVPLEHFQNLQQDLELPSNGTGEAEEHSGENSTAEPDGLGHDIPLDVQLRSGSRSRNKRRLQDPDSAASPKKTSKSASSDLEIQNITSFSSDLFKSDNRMIEILQEPDDDYDMHFLKSLVPFFKDMTSVQKLRVRSRLLNVIAEELSSQNYKK</sequence>
<keyword evidence="1" id="KW-0539">Nucleus</keyword>
<dbReference type="InterPro" id="IPR006578">
    <property type="entry name" value="MADF-dom"/>
</dbReference>
<evidence type="ECO:0000259" key="4">
    <source>
        <dbReference type="PROSITE" id="PS51031"/>
    </source>
</evidence>
<evidence type="ECO:0000313" key="5">
    <source>
        <dbReference type="EMBL" id="JAS96371.1"/>
    </source>
</evidence>
<organism evidence="5">
    <name type="scientific">Homalodisca liturata</name>
    <dbReference type="NCBI Taxonomy" id="320908"/>
    <lineage>
        <taxon>Eukaryota</taxon>
        <taxon>Metazoa</taxon>
        <taxon>Ecdysozoa</taxon>
        <taxon>Arthropoda</taxon>
        <taxon>Hexapoda</taxon>
        <taxon>Insecta</taxon>
        <taxon>Pterygota</taxon>
        <taxon>Neoptera</taxon>
        <taxon>Paraneoptera</taxon>
        <taxon>Hemiptera</taxon>
        <taxon>Auchenorrhyncha</taxon>
        <taxon>Membracoidea</taxon>
        <taxon>Cicadellidae</taxon>
        <taxon>Cicadellinae</taxon>
        <taxon>Proconiini</taxon>
        <taxon>Homalodisca</taxon>
    </lineage>
</organism>
<dbReference type="SMART" id="SM00595">
    <property type="entry name" value="MADF"/>
    <property type="match status" value="1"/>
</dbReference>
<accession>A0A1B6JAZ6</accession>
<proteinExistence type="predicted"/>
<feature type="domain" description="MADF" evidence="3">
    <location>
        <begin position="5"/>
        <end position="96"/>
    </location>
</feature>
<dbReference type="AlphaFoldDB" id="A0A1B6JAZ6"/>
<feature type="compositionally biased region" description="Low complexity" evidence="2">
    <location>
        <begin position="174"/>
        <end position="187"/>
    </location>
</feature>
<dbReference type="PANTHER" id="PTHR12243:SF69">
    <property type="entry name" value="SI:CH73-59F11.3"/>
    <property type="match status" value="1"/>
</dbReference>
<dbReference type="Pfam" id="PF10545">
    <property type="entry name" value="MADF_DNA_bdg"/>
    <property type="match status" value="1"/>
</dbReference>
<comment type="subcellular location">
    <subcellularLocation>
        <location evidence="1">Nucleus</location>
    </subcellularLocation>
</comment>
<dbReference type="InterPro" id="IPR039353">
    <property type="entry name" value="TF_Adf1"/>
</dbReference>
<dbReference type="Pfam" id="PF02944">
    <property type="entry name" value="BESS"/>
    <property type="match status" value="1"/>
</dbReference>
<protein>
    <recommendedName>
        <fullName evidence="6">MADF domain-containing protein</fullName>
    </recommendedName>
</protein>
<dbReference type="PROSITE" id="PS51029">
    <property type="entry name" value="MADF"/>
    <property type="match status" value="1"/>
</dbReference>
<dbReference type="GO" id="GO:0005667">
    <property type="term" value="C:transcription regulator complex"/>
    <property type="evidence" value="ECO:0007669"/>
    <property type="project" value="TreeGrafter"/>
</dbReference>
<dbReference type="EMBL" id="GECU01011335">
    <property type="protein sequence ID" value="JAS96371.1"/>
    <property type="molecule type" value="Transcribed_RNA"/>
</dbReference>
<dbReference type="InterPro" id="IPR004210">
    <property type="entry name" value="BESS_motif"/>
</dbReference>
<dbReference type="PANTHER" id="PTHR12243">
    <property type="entry name" value="MADF DOMAIN TRANSCRIPTION FACTOR"/>
    <property type="match status" value="1"/>
</dbReference>
<gene>
    <name evidence="5" type="ORF">g.173</name>
</gene>
<evidence type="ECO:0000256" key="1">
    <source>
        <dbReference type="PROSITE-ProRule" id="PRU00371"/>
    </source>
</evidence>
<name>A0A1B6JAZ6_9HEMI</name>
<evidence type="ECO:0000256" key="2">
    <source>
        <dbReference type="SAM" id="MobiDB-lite"/>
    </source>
</evidence>
<dbReference type="GO" id="GO:0006357">
    <property type="term" value="P:regulation of transcription by RNA polymerase II"/>
    <property type="evidence" value="ECO:0007669"/>
    <property type="project" value="TreeGrafter"/>
</dbReference>